<name>A0A0M8MEF1_9FLAO</name>
<accession>A0A0M8MEF1</accession>
<dbReference type="AlphaFoldDB" id="A0A0M8MEF1"/>
<dbReference type="PATRIC" id="fig|1202724.3.peg.3046"/>
<proteinExistence type="predicted"/>
<reference evidence="1 2" key="1">
    <citation type="submission" date="2015-08" db="EMBL/GenBank/DDBJ databases">
        <title>Whole genome sequence of Flavobacterium akiainvivens IK-1T, from decaying Wikstroemia oahuensis, an endemic Hawaiian shrub.</title>
        <authorList>
            <person name="Wan X."/>
            <person name="Hou S."/>
            <person name="Saito J."/>
            <person name="Donachie S."/>
        </authorList>
    </citation>
    <scope>NUCLEOTIDE SEQUENCE [LARGE SCALE GENOMIC DNA]</scope>
    <source>
        <strain evidence="1 2">IK-1</strain>
    </source>
</reference>
<protein>
    <submittedName>
        <fullName evidence="1">Uncharacterized protein</fullName>
    </submittedName>
</protein>
<keyword evidence="2" id="KW-1185">Reference proteome</keyword>
<dbReference type="Proteomes" id="UP000037755">
    <property type="component" value="Unassembled WGS sequence"/>
</dbReference>
<evidence type="ECO:0000313" key="2">
    <source>
        <dbReference type="Proteomes" id="UP000037755"/>
    </source>
</evidence>
<organism evidence="1 2">
    <name type="scientific">Flavobacterium akiainvivens</name>
    <dbReference type="NCBI Taxonomy" id="1202724"/>
    <lineage>
        <taxon>Bacteria</taxon>
        <taxon>Pseudomonadati</taxon>
        <taxon>Bacteroidota</taxon>
        <taxon>Flavobacteriia</taxon>
        <taxon>Flavobacteriales</taxon>
        <taxon>Flavobacteriaceae</taxon>
        <taxon>Flavobacterium</taxon>
    </lineage>
</organism>
<sequence length="106" mass="11983">MSTAPIGGTGRKGIKKGLIFHFLLKNRCFALHFNTYTILNDHSRPNTRSFLQKTRLFGLILHNWSLSYAKKAKTGGKGCIWSEILTLVESQKSKVIKSGWMSKVRS</sequence>
<dbReference type="EMBL" id="LIYD01000005">
    <property type="protein sequence ID" value="KOS07144.1"/>
    <property type="molecule type" value="Genomic_DNA"/>
</dbReference>
<gene>
    <name evidence="1" type="ORF">AM493_14670</name>
</gene>
<evidence type="ECO:0000313" key="1">
    <source>
        <dbReference type="EMBL" id="KOS07144.1"/>
    </source>
</evidence>
<comment type="caution">
    <text evidence="1">The sequence shown here is derived from an EMBL/GenBank/DDBJ whole genome shotgun (WGS) entry which is preliminary data.</text>
</comment>